<evidence type="ECO:0000313" key="2">
    <source>
        <dbReference type="EMBL" id="GEM18643.1"/>
    </source>
</evidence>
<reference evidence="1 3" key="1">
    <citation type="submission" date="2013-04" db="EMBL/GenBank/DDBJ databases">
        <title>Gluconobacter oxydans NBRC 3293 whole genome sequence.</title>
        <authorList>
            <person name="Matsutani M."/>
            <person name="Yakushi T."/>
            <person name="Matsushita K."/>
        </authorList>
    </citation>
    <scope>NUCLEOTIDE SEQUENCE [LARGE SCALE GENOMIC DNA]</scope>
    <source>
        <strain evidence="1 3">NBRC 3293</strain>
    </source>
</reference>
<evidence type="ECO:0000313" key="1">
    <source>
        <dbReference type="EMBL" id="GEM18415.1"/>
    </source>
</evidence>
<comment type="caution">
    <text evidence="1">The sequence shown here is derived from an EMBL/GenBank/DDBJ whole genome shotgun (WGS) entry which is preliminary data.</text>
</comment>
<dbReference type="AlphaFoldDB" id="A0A829WT89"/>
<dbReference type="EMBL" id="BARJ01000021">
    <property type="protein sequence ID" value="GEM18643.1"/>
    <property type="molecule type" value="Genomic_DNA"/>
</dbReference>
<evidence type="ECO:0000313" key="3">
    <source>
        <dbReference type="Proteomes" id="UP000484858"/>
    </source>
</evidence>
<gene>
    <name evidence="1" type="ORF">NBRC3293_2912</name>
    <name evidence="2" type="ORF">NBRC3293_3140</name>
</gene>
<protein>
    <submittedName>
        <fullName evidence="1">Uncharacterized protein</fullName>
    </submittedName>
</protein>
<organism evidence="1 3">
    <name type="scientific">Gluconobacter oxydans NBRC 3293</name>
    <dbReference type="NCBI Taxonomy" id="1315969"/>
    <lineage>
        <taxon>Bacteria</taxon>
        <taxon>Pseudomonadati</taxon>
        <taxon>Pseudomonadota</taxon>
        <taxon>Alphaproteobacteria</taxon>
        <taxon>Acetobacterales</taxon>
        <taxon>Acetobacteraceae</taxon>
        <taxon>Gluconobacter</taxon>
    </lineage>
</organism>
<dbReference type="EMBL" id="BARJ01000014">
    <property type="protein sequence ID" value="GEM18415.1"/>
    <property type="molecule type" value="Genomic_DNA"/>
</dbReference>
<accession>A0A829WT89</accession>
<sequence>MSVKTVVTGVATESILFSFQMLSRKAQTAGRDNGAPSRARAACGRTIVAAGRPVAGPFLFPQFLFRSGLCGLLCRVLY</sequence>
<proteinExistence type="predicted"/>
<dbReference type="Proteomes" id="UP000484858">
    <property type="component" value="Unassembled WGS sequence"/>
</dbReference>
<name>A0A829WT89_GLUOY</name>